<keyword evidence="2" id="KW-1185">Reference proteome</keyword>
<dbReference type="EMBL" id="BOML01000057">
    <property type="protein sequence ID" value="GIE05753.1"/>
    <property type="molecule type" value="Genomic_DNA"/>
</dbReference>
<name>A0ABQ3Z7F7_9ACTN</name>
<evidence type="ECO:0008006" key="3">
    <source>
        <dbReference type="Google" id="ProtNLM"/>
    </source>
</evidence>
<sequence>MEARSNATQDYWDSVPHHYEDDETTRLAGGSLKGTAGYGTYRLPRRSLFKTAGALGAAMAVTVISSVPEKFVPKALATVGDEWTTLSTCGGYSYADNLICTGAEYSTGYCGSDGWFKNSSGTVNYWPTKKCGSPARNAWRWKYSGGNWRCADGYTSYGSVSPIFVICSYRVGSA</sequence>
<protein>
    <recommendedName>
        <fullName evidence="3">Twin-arginine translocation signal domain-containing protein</fullName>
    </recommendedName>
</protein>
<evidence type="ECO:0000313" key="2">
    <source>
        <dbReference type="Proteomes" id="UP000637628"/>
    </source>
</evidence>
<organism evidence="1 2">
    <name type="scientific">Paractinoplanes durhamensis</name>
    <dbReference type="NCBI Taxonomy" id="113563"/>
    <lineage>
        <taxon>Bacteria</taxon>
        <taxon>Bacillati</taxon>
        <taxon>Actinomycetota</taxon>
        <taxon>Actinomycetes</taxon>
        <taxon>Micromonosporales</taxon>
        <taxon>Micromonosporaceae</taxon>
        <taxon>Paractinoplanes</taxon>
    </lineage>
</organism>
<evidence type="ECO:0000313" key="1">
    <source>
        <dbReference type="EMBL" id="GIE05753.1"/>
    </source>
</evidence>
<comment type="caution">
    <text evidence="1">The sequence shown here is derived from an EMBL/GenBank/DDBJ whole genome shotgun (WGS) entry which is preliminary data.</text>
</comment>
<dbReference type="RefSeq" id="WP_203733625.1">
    <property type="nucleotide sequence ID" value="NZ_BAAATX010000009.1"/>
</dbReference>
<reference evidence="1 2" key="1">
    <citation type="submission" date="2021-01" db="EMBL/GenBank/DDBJ databases">
        <title>Whole genome shotgun sequence of Actinoplanes durhamensis NBRC 14914.</title>
        <authorList>
            <person name="Komaki H."/>
            <person name="Tamura T."/>
        </authorList>
    </citation>
    <scope>NUCLEOTIDE SEQUENCE [LARGE SCALE GENOMIC DNA]</scope>
    <source>
        <strain evidence="1 2">NBRC 14914</strain>
    </source>
</reference>
<dbReference type="InterPro" id="IPR006311">
    <property type="entry name" value="TAT_signal"/>
</dbReference>
<accession>A0ABQ3Z7F7</accession>
<gene>
    <name evidence="1" type="ORF">Adu01nite_71030</name>
</gene>
<dbReference type="PROSITE" id="PS51318">
    <property type="entry name" value="TAT"/>
    <property type="match status" value="1"/>
</dbReference>
<proteinExistence type="predicted"/>
<dbReference type="Proteomes" id="UP000637628">
    <property type="component" value="Unassembled WGS sequence"/>
</dbReference>